<dbReference type="SUPFAM" id="SSF51735">
    <property type="entry name" value="NAD(P)-binding Rossmann-fold domains"/>
    <property type="match status" value="1"/>
</dbReference>
<gene>
    <name evidence="3" type="ORF">DXH78_01925</name>
</gene>
<sequence>MTTLNGKKIVLLGGTSGIGLATAQAAAAEGAEIVVVSSRKESVDRALKALPAGARGHTADLTNEAELKALFERIGDFDHLVFTAGENLALADLDKTAVAEAQGFFKLRFWGAFTAAKYGHAHIRKGGSIMLTTGVAGARPQKGWSIAASLCTAMEGLTRALAVELAPIRVNAVSPGVVRTPLWAGMSEEDREALYRNVGAALPVGRVGEAEDVAQTYLYLMRNGFVSGQISIVDGGTVLV</sequence>
<evidence type="ECO:0000256" key="1">
    <source>
        <dbReference type="ARBA" id="ARBA00006484"/>
    </source>
</evidence>
<comment type="caution">
    <text evidence="3">The sequence shown here is derived from an EMBL/GenBank/DDBJ whole genome shotgun (WGS) entry which is preliminary data.</text>
</comment>
<dbReference type="RefSeq" id="WP_115517672.1">
    <property type="nucleotide sequence ID" value="NZ_QRGO01000001.1"/>
</dbReference>
<dbReference type="Pfam" id="PF13561">
    <property type="entry name" value="adh_short_C2"/>
    <property type="match status" value="1"/>
</dbReference>
<dbReference type="GO" id="GO:0016491">
    <property type="term" value="F:oxidoreductase activity"/>
    <property type="evidence" value="ECO:0007669"/>
    <property type="project" value="UniProtKB-KW"/>
</dbReference>
<evidence type="ECO:0000313" key="4">
    <source>
        <dbReference type="Proteomes" id="UP000263993"/>
    </source>
</evidence>
<keyword evidence="2" id="KW-0560">Oxidoreductase</keyword>
<reference evidence="4" key="1">
    <citation type="submission" date="2018-08" db="EMBL/GenBank/DDBJ databases">
        <authorList>
            <person name="Kim S.-J."/>
            <person name="Jung G.-Y."/>
        </authorList>
    </citation>
    <scope>NUCLEOTIDE SEQUENCE [LARGE SCALE GENOMIC DNA]</scope>
    <source>
        <strain evidence="4">GY_H</strain>
    </source>
</reference>
<dbReference type="EMBL" id="QRGO01000001">
    <property type="protein sequence ID" value="RDV05647.1"/>
    <property type="molecule type" value="Genomic_DNA"/>
</dbReference>
<proteinExistence type="inferred from homology"/>
<protein>
    <submittedName>
        <fullName evidence="3">SDR family NAD(P)-dependent oxidoreductase</fullName>
    </submittedName>
</protein>
<accession>A0A371BDQ2</accession>
<dbReference type="InterPro" id="IPR051122">
    <property type="entry name" value="SDR_DHRS6-like"/>
</dbReference>
<dbReference type="PANTHER" id="PTHR43477">
    <property type="entry name" value="DIHYDROANTICAPSIN 7-DEHYDROGENASE"/>
    <property type="match status" value="1"/>
</dbReference>
<comment type="similarity">
    <text evidence="1">Belongs to the short-chain dehydrogenases/reductases (SDR) family.</text>
</comment>
<organism evidence="3 4">
    <name type="scientific">Undibacter mobilis</name>
    <dbReference type="NCBI Taxonomy" id="2292256"/>
    <lineage>
        <taxon>Bacteria</taxon>
        <taxon>Pseudomonadati</taxon>
        <taxon>Pseudomonadota</taxon>
        <taxon>Alphaproteobacteria</taxon>
        <taxon>Hyphomicrobiales</taxon>
        <taxon>Nitrobacteraceae</taxon>
        <taxon>Undibacter</taxon>
    </lineage>
</organism>
<dbReference type="InterPro" id="IPR002347">
    <property type="entry name" value="SDR_fam"/>
</dbReference>
<dbReference type="Gene3D" id="3.40.50.720">
    <property type="entry name" value="NAD(P)-binding Rossmann-like Domain"/>
    <property type="match status" value="1"/>
</dbReference>
<dbReference type="InterPro" id="IPR036291">
    <property type="entry name" value="NAD(P)-bd_dom_sf"/>
</dbReference>
<keyword evidence="4" id="KW-1185">Reference proteome</keyword>
<evidence type="ECO:0000256" key="2">
    <source>
        <dbReference type="ARBA" id="ARBA00023002"/>
    </source>
</evidence>
<dbReference type="AlphaFoldDB" id="A0A371BDQ2"/>
<name>A0A371BDQ2_9BRAD</name>
<dbReference type="OrthoDB" id="9806974at2"/>
<dbReference type="Proteomes" id="UP000263993">
    <property type="component" value="Unassembled WGS sequence"/>
</dbReference>
<evidence type="ECO:0000313" key="3">
    <source>
        <dbReference type="EMBL" id="RDV05647.1"/>
    </source>
</evidence>
<dbReference type="PANTHER" id="PTHR43477:SF1">
    <property type="entry name" value="DIHYDROANTICAPSIN 7-DEHYDROGENASE"/>
    <property type="match status" value="1"/>
</dbReference>
<dbReference type="PRINTS" id="PR00081">
    <property type="entry name" value="GDHRDH"/>
</dbReference>